<feature type="compositionally biased region" description="Basic residues" evidence="10">
    <location>
        <begin position="695"/>
        <end position="722"/>
    </location>
</feature>
<proteinExistence type="predicted"/>
<evidence type="ECO:0000256" key="1">
    <source>
        <dbReference type="ARBA" id="ARBA00022490"/>
    </source>
</evidence>
<dbReference type="EMBL" id="LSRX01000561">
    <property type="protein sequence ID" value="OLP94042.1"/>
    <property type="molecule type" value="Genomic_DNA"/>
</dbReference>
<keyword evidence="6 11" id="KW-1133">Transmembrane helix</keyword>
<dbReference type="GO" id="GO:0005829">
    <property type="term" value="C:cytosol"/>
    <property type="evidence" value="ECO:0007669"/>
    <property type="project" value="TreeGrafter"/>
</dbReference>
<evidence type="ECO:0000256" key="7">
    <source>
        <dbReference type="ARBA" id="ARBA00023136"/>
    </source>
</evidence>
<feature type="region of interest" description="Disordered" evidence="10">
    <location>
        <begin position="1982"/>
        <end position="2013"/>
    </location>
</feature>
<dbReference type="InterPro" id="IPR036640">
    <property type="entry name" value="ABC1_TM_sf"/>
</dbReference>
<dbReference type="OrthoDB" id="417612at2759"/>
<dbReference type="SUPFAM" id="SSF90123">
    <property type="entry name" value="ABC transporter transmembrane region"/>
    <property type="match status" value="1"/>
</dbReference>
<dbReference type="PANTHER" id="PTHR43650">
    <property type="entry name" value="PYROPHOSPHATE--FRUCTOSE 6-PHOSPHATE 1-PHOSPHOTRANSFERASE"/>
    <property type="match status" value="1"/>
</dbReference>
<evidence type="ECO:0000256" key="11">
    <source>
        <dbReference type="SAM" id="Phobius"/>
    </source>
</evidence>
<dbReference type="Gene3D" id="3.40.50.450">
    <property type="match status" value="2"/>
</dbReference>
<evidence type="ECO:0000256" key="6">
    <source>
        <dbReference type="ARBA" id="ARBA00022989"/>
    </source>
</evidence>
<evidence type="ECO:0000313" key="14">
    <source>
        <dbReference type="Proteomes" id="UP000186817"/>
    </source>
</evidence>
<feature type="compositionally biased region" description="Basic and acidic residues" evidence="10">
    <location>
        <begin position="2158"/>
        <end position="2173"/>
    </location>
</feature>
<dbReference type="GO" id="GO:0007154">
    <property type="term" value="P:cell communication"/>
    <property type="evidence" value="ECO:0007669"/>
    <property type="project" value="InterPro"/>
</dbReference>
<sequence>MDAGMTVMDAAMGPAHMQMLTPQTFLAGVGAVCFVLLVSCLCRSTTPGGDYFLKAQVGQILAQQLQEQLPEILQTSLQPVMDSLTSQVAEDKFTEVLQSTLQPLREAVEKQAADASPYTADEAKTQLQKLLETYQVDMETQLKSLRDDMEGIHGQQIRAVGKEVEALQTQLAQAMQKANTAEQGRFGTLDGALKTRFDALEAGVKSRIDLLNNDFNQKLDGVDKALKQTVQDLGKAPQDIKAALDKVDATVVAWDKACTKLMAHCDRTENMLREKFGSLQGDTNKIIGETAQLGRDWQSSLRSNTKALDSLQQAVATMGAALSNRPLDSTGVTEAVEIGRNMQNQISELVNQATETTGHLREVRDQLRQPRVAEVRSSHQETAPAAAAAPSIINLASRIPPTTTGGLVRVILSNGREVLTSEDEVLGPPAFPYGSRAVGHVAVSHDDATLAFAVEAGDRLIRKHGSSSSGDSVKSSKSRSSSSGCVMEEPAHQPAQPASDNPVNPDIDRAKKEALEQLLKLKSVESREQRMKEWRELLRHWHPDKNPHRTEVATAVFQFLQKGKPMLDLLCQFGDPSTLAFKDHLQAAIETISRHKLDGLVMVGNEANQVDSAFLAEACAASRLSTRVIGVPEGRKEGRKEGEKADGGAGDELVKIVAKWNPAVEEESKSTKKPWLSSGMGEHKTPRLPSCATAKKTKAKKAKEKKKQKEKKEKKQKKTAKTGKHDTADAGDPTKTDDVQCNNAAANPSHEEVDWGTDDDEAELDSTPNAATNLGECDSDNEDAPTTAPEGYGSVCEVAALPLRSNSLYPKVVRAPPTARSGVQVARAGGHSATWSYVASGTASAEAHAGRQTTTVKETRNSERPEHAACGGNMGQPEWQPEGVPAIVVGRLLEADLSWKKREAPHCSIVCVYRHGELKQSGVRGNLHLSARSDGNPDRAKTVSLDCNFPFVQQTIGFDTVTRTLSAFIGTIGNLVKTSRNMWIFVRTMGDAWSHVAVQIALQTHVHMVLLSGSQLLGQYLVNIVSCLCDLIVKRHDAGEDYGIIMLPVGFVNDILELRILFSELMEVMSKDHYEQSWESIPKIAARLKPATAALFDVIPRDVQFEICFGGRERYMNKIDFSTISTDRLLLRFVEMELLRRRQLGHISKSAMPEEDKWSAVPLLAPTRTCCECSKVSIDIDECTSQDPRGSASEAFALSWLKDEASDDDIARVLTQLLLARPEAEPTLLAVLNCVAAIPGEFGRKTRGGLVDPPEIVDLPEVSLDVPVADRPRLRFATCNYFVGEEELKVEVQVLRSGNLNCESRVQMHTRDLSAKAGINYVHASKMLVFKPQAESVLFSVDLIASDEWSPTLEFEVVLDPTTVTNADLDAYGARSRVKIDDKDAFPSNVVDVRQLAKSLSWEHLRQALENAPMLVLMAEYLKLNFRNDVVRRGTFKMCLQGQCHHLYGILRLFLSVLLVDRVLKGSEEDWMAGTTDSLSEWLFHTRPGMLVLVMSGMLIPFVGLHYLDFISMTWRVGGTSRAQLLSALVRRLLHYDVTSRIDIKQGAEIMAMTKDVDDIVQNGYMGVLEIISHLQNLATVLAYQVISRLILQEPISPWSIAPLLIHPILLAMFAICRRSATVDVQQVENAERSALVSQMQNVTLNNTIIRNLGGVWKAIDQFESRVAGYNTAVNSTLQVMKNNIYFTNWVGLAMLAAYTLVGGLEVVDGKMRMGLFLADITLFTQINVTWSMICSRGVEINSIFPGLERVVILMNLPTDLPERRRLLRENLYRTIVSYLQTDDLANHAGEQRDKQWKASRITSTAFLMHTGAEASDSIALMSWKVAVSGHRKSGPQAGNAIFSYTLVAESKSFRSWVAASDYALKKHLEDPPYYDVFFNVDGSPKEQEEPTSRPNIAVVAPGDKQIEAMKAMKTKKATKTKKAMKAMKLPSKAMQAMKKPAAATKTTKAMKAMKRPSRAMHAIKKPATAMKAMKAMKVVKTMKDGNKKKDDDKMAKKKDDDRKKDDDMPGWLVDPFRYTDDDGVIRVEVSQLEVGDNGTDFICTDGMDVNQSIQAMISSMEFAGCSADKISYQAVGIAVCVKKIDKKKDDDDDDKKKDDDTGKDDDKKKDDDQGQDDDQKKDDDTIDMRSMPSSSDGPHKLRGPPGDGLSDLEMDDGSPKDDDKKKDDDQSEPHTPPEWIPGHVYNSVTRRHEPLE</sequence>
<keyword evidence="13" id="KW-0808">Transferase</keyword>
<evidence type="ECO:0000313" key="13">
    <source>
        <dbReference type="EMBL" id="OLP94042.1"/>
    </source>
</evidence>
<name>A0A1Q9DFU7_SYMMI</name>
<feature type="compositionally biased region" description="Basic and acidic residues" evidence="10">
    <location>
        <begin position="723"/>
        <end position="738"/>
    </location>
</feature>
<dbReference type="SUPFAM" id="SSF46565">
    <property type="entry name" value="Chaperone J-domain"/>
    <property type="match status" value="1"/>
</dbReference>
<evidence type="ECO:0000256" key="10">
    <source>
        <dbReference type="SAM" id="MobiDB-lite"/>
    </source>
</evidence>
<keyword evidence="8" id="KW-0324">Glycolysis</keyword>
<dbReference type="Pfam" id="PF03160">
    <property type="entry name" value="Calx-beta"/>
    <property type="match status" value="1"/>
</dbReference>
<feature type="domain" description="Calx-beta" evidence="12">
    <location>
        <begin position="1264"/>
        <end position="1360"/>
    </location>
</feature>
<organism evidence="13 14">
    <name type="scientific">Symbiodinium microadriaticum</name>
    <name type="common">Dinoflagellate</name>
    <name type="synonym">Zooxanthella microadriatica</name>
    <dbReference type="NCBI Taxonomy" id="2951"/>
    <lineage>
        <taxon>Eukaryota</taxon>
        <taxon>Sar</taxon>
        <taxon>Alveolata</taxon>
        <taxon>Dinophyceae</taxon>
        <taxon>Suessiales</taxon>
        <taxon>Symbiodiniaceae</taxon>
        <taxon>Symbiodinium</taxon>
    </lineage>
</organism>
<dbReference type="Gene3D" id="1.10.287.110">
    <property type="entry name" value="DnaJ domain"/>
    <property type="match status" value="1"/>
</dbReference>
<evidence type="ECO:0000256" key="5">
    <source>
        <dbReference type="ARBA" id="ARBA00022837"/>
    </source>
</evidence>
<evidence type="ECO:0000256" key="2">
    <source>
        <dbReference type="ARBA" id="ARBA00022692"/>
    </source>
</evidence>
<protein>
    <submittedName>
        <fullName evidence="13">Pyrophosphate--fructose 6-phosphate 1-phosphotransferase subunit beta 1</fullName>
    </submittedName>
</protein>
<evidence type="ECO:0000259" key="12">
    <source>
        <dbReference type="SMART" id="SM00237"/>
    </source>
</evidence>
<feature type="region of interest" description="Disordered" evidence="10">
    <location>
        <begin position="2087"/>
        <end position="2197"/>
    </location>
</feature>
<keyword evidence="9" id="KW-0175">Coiled coil</keyword>
<dbReference type="Gene3D" id="1.10.10.480">
    <property type="entry name" value="Phosphofructokinase, domain 3"/>
    <property type="match status" value="1"/>
</dbReference>
<feature type="compositionally biased region" description="Basic and acidic residues" evidence="10">
    <location>
        <begin position="857"/>
        <end position="867"/>
    </location>
</feature>
<reference evidence="13 14" key="1">
    <citation type="submission" date="2016-02" db="EMBL/GenBank/DDBJ databases">
        <title>Genome analysis of coral dinoflagellate symbionts highlights evolutionary adaptations to a symbiotic lifestyle.</title>
        <authorList>
            <person name="Aranda M."/>
            <person name="Li Y."/>
            <person name="Liew Y.J."/>
            <person name="Baumgarten S."/>
            <person name="Simakov O."/>
            <person name="Wilson M."/>
            <person name="Piel J."/>
            <person name="Ashoor H."/>
            <person name="Bougouffa S."/>
            <person name="Bajic V.B."/>
            <person name="Ryu T."/>
            <person name="Ravasi T."/>
            <person name="Bayer T."/>
            <person name="Micklem G."/>
            <person name="Kim H."/>
            <person name="Bhak J."/>
            <person name="Lajeunesse T.C."/>
            <person name="Voolstra C.R."/>
        </authorList>
    </citation>
    <scope>NUCLEOTIDE SEQUENCE [LARGE SCALE GENOMIC DNA]</scope>
    <source>
        <strain evidence="13 14">CCMP2467</strain>
    </source>
</reference>
<dbReference type="Gene3D" id="1.20.5.1230">
    <property type="entry name" value="Apolipoprotein A-I"/>
    <property type="match status" value="1"/>
</dbReference>
<feature type="compositionally biased region" description="Acidic residues" evidence="10">
    <location>
        <begin position="754"/>
        <end position="764"/>
    </location>
</feature>
<comment type="caution">
    <text evidence="13">The sequence shown here is derived from an EMBL/GenBank/DDBJ whole genome shotgun (WGS) entry which is preliminary data.</text>
</comment>
<accession>A0A1Q9DFU7</accession>
<dbReference type="InterPro" id="IPR035966">
    <property type="entry name" value="PKF_sf"/>
</dbReference>
<dbReference type="GO" id="GO:0016020">
    <property type="term" value="C:membrane"/>
    <property type="evidence" value="ECO:0007669"/>
    <property type="project" value="InterPro"/>
</dbReference>
<dbReference type="PANTHER" id="PTHR43650:SF1">
    <property type="entry name" value="PYROPHOSPHATE--FRUCTOSE 6-PHOSPHATE 1-PHOSPHOTRANSFERASE SUBUNIT BETA 2"/>
    <property type="match status" value="1"/>
</dbReference>
<feature type="compositionally biased region" description="Basic and acidic residues" evidence="10">
    <location>
        <begin position="2087"/>
        <end position="2128"/>
    </location>
</feature>
<dbReference type="Gene3D" id="2.60.40.2030">
    <property type="match status" value="1"/>
</dbReference>
<dbReference type="Gene3D" id="1.20.1560.10">
    <property type="entry name" value="ABC transporter type 1, transmembrane domain"/>
    <property type="match status" value="1"/>
</dbReference>
<keyword evidence="1" id="KW-0963">Cytoplasm</keyword>
<keyword evidence="3" id="KW-0732">Signal</keyword>
<feature type="region of interest" description="Disordered" evidence="10">
    <location>
        <begin position="846"/>
        <end position="877"/>
    </location>
</feature>
<dbReference type="SMART" id="SM00237">
    <property type="entry name" value="Calx_beta"/>
    <property type="match status" value="1"/>
</dbReference>
<keyword evidence="4" id="KW-0677">Repeat</keyword>
<dbReference type="InterPro" id="IPR036869">
    <property type="entry name" value="J_dom_sf"/>
</dbReference>
<keyword evidence="2 11" id="KW-0812">Transmembrane</keyword>
<feature type="region of interest" description="Disordered" evidence="10">
    <location>
        <begin position="463"/>
        <end position="506"/>
    </location>
</feature>
<evidence type="ECO:0000256" key="4">
    <source>
        <dbReference type="ARBA" id="ARBA00022737"/>
    </source>
</evidence>
<feature type="compositionally biased region" description="Low complexity" evidence="10">
    <location>
        <begin position="1927"/>
        <end position="1951"/>
    </location>
</feature>
<dbReference type="SUPFAM" id="SSF141072">
    <property type="entry name" value="CalX-like"/>
    <property type="match status" value="1"/>
</dbReference>
<feature type="coiled-coil region" evidence="9">
    <location>
        <begin position="157"/>
        <end position="184"/>
    </location>
</feature>
<feature type="transmembrane region" description="Helical" evidence="11">
    <location>
        <begin position="1490"/>
        <end position="1508"/>
    </location>
</feature>
<evidence type="ECO:0000256" key="9">
    <source>
        <dbReference type="SAM" id="Coils"/>
    </source>
</evidence>
<dbReference type="SUPFAM" id="SSF53784">
    <property type="entry name" value="Phosphofructokinase"/>
    <property type="match status" value="1"/>
</dbReference>
<feature type="transmembrane region" description="Helical" evidence="11">
    <location>
        <begin position="1685"/>
        <end position="1702"/>
    </location>
</feature>
<evidence type="ECO:0000256" key="8">
    <source>
        <dbReference type="ARBA" id="ARBA00023152"/>
    </source>
</evidence>
<feature type="region of interest" description="Disordered" evidence="10">
    <location>
        <begin position="1926"/>
        <end position="1960"/>
    </location>
</feature>
<dbReference type="InterPro" id="IPR003644">
    <property type="entry name" value="Calx_beta"/>
</dbReference>
<dbReference type="GO" id="GO:0005524">
    <property type="term" value="F:ATP binding"/>
    <property type="evidence" value="ECO:0007669"/>
    <property type="project" value="InterPro"/>
</dbReference>
<dbReference type="GO" id="GO:0003872">
    <property type="term" value="F:6-phosphofructokinase activity"/>
    <property type="evidence" value="ECO:0007669"/>
    <property type="project" value="InterPro"/>
</dbReference>
<dbReference type="InterPro" id="IPR038081">
    <property type="entry name" value="CalX-like_sf"/>
</dbReference>
<gene>
    <name evidence="13" type="primary">PFP-BETA1</name>
    <name evidence="13" type="ORF">AK812_SmicGene23994</name>
</gene>
<dbReference type="Gene3D" id="3.40.50.460">
    <property type="entry name" value="Phosphofructokinase domain"/>
    <property type="match status" value="2"/>
</dbReference>
<dbReference type="Proteomes" id="UP000186817">
    <property type="component" value="Unassembled WGS sequence"/>
</dbReference>
<keyword evidence="14" id="KW-1185">Reference proteome</keyword>
<feature type="compositionally biased region" description="Low complexity" evidence="10">
    <location>
        <begin position="466"/>
        <end position="484"/>
    </location>
</feature>
<evidence type="ECO:0000256" key="3">
    <source>
        <dbReference type="ARBA" id="ARBA00022729"/>
    </source>
</evidence>
<dbReference type="SUPFAM" id="SSF58113">
    <property type="entry name" value="Apolipoprotein A-I"/>
    <property type="match status" value="1"/>
</dbReference>
<feature type="region of interest" description="Disordered" evidence="10">
    <location>
        <begin position="663"/>
        <end position="790"/>
    </location>
</feature>
<keyword evidence="7 11" id="KW-0472">Membrane</keyword>
<dbReference type="GO" id="GO:0009749">
    <property type="term" value="P:response to glucose"/>
    <property type="evidence" value="ECO:0007669"/>
    <property type="project" value="TreeGrafter"/>
</dbReference>
<feature type="compositionally biased region" description="Basic and acidic residues" evidence="10">
    <location>
        <begin position="1982"/>
        <end position="2008"/>
    </location>
</feature>
<keyword evidence="5" id="KW-0106">Calcium</keyword>